<reference evidence="6" key="1">
    <citation type="submission" date="2020-07" db="EMBL/GenBank/DDBJ databases">
        <title>Huge and variable diversity of episymbiotic CPR bacteria and DPANN archaea in groundwater ecosystems.</title>
        <authorList>
            <person name="He C.Y."/>
            <person name="Keren R."/>
            <person name="Whittaker M."/>
            <person name="Farag I.F."/>
            <person name="Doudna J."/>
            <person name="Cate J.H.D."/>
            <person name="Banfield J.F."/>
        </authorList>
    </citation>
    <scope>NUCLEOTIDE SEQUENCE</scope>
    <source>
        <strain evidence="6">NC_groundwater_1664_Pr3_B-0.1um_52_9</strain>
    </source>
</reference>
<evidence type="ECO:0000259" key="5">
    <source>
        <dbReference type="Pfam" id="PF00535"/>
    </source>
</evidence>
<evidence type="ECO:0000313" key="6">
    <source>
        <dbReference type="EMBL" id="MBI5252032.1"/>
    </source>
</evidence>
<name>A0A9D6V5Q6_9BACT</name>
<dbReference type="SUPFAM" id="SSF53448">
    <property type="entry name" value="Nucleotide-diphospho-sugar transferases"/>
    <property type="match status" value="1"/>
</dbReference>
<dbReference type="AlphaFoldDB" id="A0A9D6V5Q6"/>
<feature type="domain" description="Glycosyltransferase 2-like" evidence="5">
    <location>
        <begin position="45"/>
        <end position="209"/>
    </location>
</feature>
<gene>
    <name evidence="6" type="ORF">HY912_21265</name>
</gene>
<dbReference type="Gene3D" id="3.90.550.10">
    <property type="entry name" value="Spore Coat Polysaccharide Biosynthesis Protein SpsA, Chain A"/>
    <property type="match status" value="1"/>
</dbReference>
<feature type="transmembrane region" description="Helical" evidence="4">
    <location>
        <begin position="348"/>
        <end position="367"/>
    </location>
</feature>
<dbReference type="Pfam" id="PF00535">
    <property type="entry name" value="Glycos_transf_2"/>
    <property type="match status" value="1"/>
</dbReference>
<evidence type="ECO:0000313" key="7">
    <source>
        <dbReference type="Proteomes" id="UP000807825"/>
    </source>
</evidence>
<evidence type="ECO:0000256" key="2">
    <source>
        <dbReference type="ARBA" id="ARBA00022676"/>
    </source>
</evidence>
<comment type="caution">
    <text evidence="6">The sequence shown here is derived from an EMBL/GenBank/DDBJ whole genome shotgun (WGS) entry which is preliminary data.</text>
</comment>
<keyword evidence="4" id="KW-0472">Membrane</keyword>
<dbReference type="GO" id="GO:0016757">
    <property type="term" value="F:glycosyltransferase activity"/>
    <property type="evidence" value="ECO:0007669"/>
    <property type="project" value="UniProtKB-KW"/>
</dbReference>
<dbReference type="EMBL" id="JACRDE010000554">
    <property type="protein sequence ID" value="MBI5252032.1"/>
    <property type="molecule type" value="Genomic_DNA"/>
</dbReference>
<comment type="similarity">
    <text evidence="1">Belongs to the glycosyltransferase 2 family.</text>
</comment>
<keyword evidence="4" id="KW-1133">Transmembrane helix</keyword>
<keyword evidence="3" id="KW-0808">Transferase</keyword>
<evidence type="ECO:0000256" key="1">
    <source>
        <dbReference type="ARBA" id="ARBA00006739"/>
    </source>
</evidence>
<dbReference type="InterPro" id="IPR029044">
    <property type="entry name" value="Nucleotide-diphossugar_trans"/>
</dbReference>
<feature type="transmembrane region" description="Helical" evidence="4">
    <location>
        <begin position="316"/>
        <end position="336"/>
    </location>
</feature>
<dbReference type="InterPro" id="IPR001173">
    <property type="entry name" value="Glyco_trans_2-like"/>
</dbReference>
<dbReference type="Proteomes" id="UP000807825">
    <property type="component" value="Unassembled WGS sequence"/>
</dbReference>
<keyword evidence="4" id="KW-0812">Transmembrane</keyword>
<dbReference type="PANTHER" id="PTHR43630:SF1">
    <property type="entry name" value="POLY-BETA-1,6-N-ACETYL-D-GLUCOSAMINE SYNTHASE"/>
    <property type="match status" value="1"/>
</dbReference>
<keyword evidence="2" id="KW-0328">Glycosyltransferase</keyword>
<organism evidence="6 7">
    <name type="scientific">Desulfomonile tiedjei</name>
    <dbReference type="NCBI Taxonomy" id="2358"/>
    <lineage>
        <taxon>Bacteria</taxon>
        <taxon>Pseudomonadati</taxon>
        <taxon>Thermodesulfobacteriota</taxon>
        <taxon>Desulfomonilia</taxon>
        <taxon>Desulfomonilales</taxon>
        <taxon>Desulfomonilaceae</taxon>
        <taxon>Desulfomonile</taxon>
    </lineage>
</organism>
<accession>A0A9D6V5Q6</accession>
<feature type="transmembrane region" description="Helical" evidence="4">
    <location>
        <begin position="289"/>
        <end position="309"/>
    </location>
</feature>
<sequence>MDIMFWLSLSVVYYVYDGYLRLLKFLSRHSVRKSESEFREWPSATVLLTVYNEAEAIEERIRNILAADYPKDRLELLVASDGSTDGTDALVREIGNPRVKLISLERCGKTEAQNQAVKEATGEILVFTDARTRFDRAFLKQIILPFSDPSVGGVDGHLLFISAPNNPVSEGQGRYWRYELQVRQLESDLNILVVASGACMAIRRFLLRQMDPSHGEDCVVPLDVALQGYRFVHSPQALAYDHMDHQADKEFKTRVRMTLRNWQGTLSRRRLLNPFRHPGYAWALWSHKLLRWLSPLFLILMTLSSMLLAASGSKMFQFIAVASVISYMAGFIGWQAERRGLSIPVASAIYSFLLANLGFLVGLWRSLRQQRITAYRS</sequence>
<dbReference type="PANTHER" id="PTHR43630">
    <property type="entry name" value="POLY-BETA-1,6-N-ACETYL-D-GLUCOSAMINE SYNTHASE"/>
    <property type="match status" value="1"/>
</dbReference>
<protein>
    <submittedName>
        <fullName evidence="6">Glycosyltransferase</fullName>
    </submittedName>
</protein>
<evidence type="ECO:0000256" key="3">
    <source>
        <dbReference type="ARBA" id="ARBA00022679"/>
    </source>
</evidence>
<proteinExistence type="inferred from homology"/>
<evidence type="ECO:0000256" key="4">
    <source>
        <dbReference type="SAM" id="Phobius"/>
    </source>
</evidence>